<proteinExistence type="predicted"/>
<accession>A0ABS9UR63</accession>
<evidence type="ECO:0000313" key="1">
    <source>
        <dbReference type="EMBL" id="MCH7399104.1"/>
    </source>
</evidence>
<dbReference type="RefSeq" id="WP_241275607.1">
    <property type="nucleotide sequence ID" value="NZ_JAKZGS010000012.1"/>
</dbReference>
<name>A0ABS9UR63_9BACT</name>
<reference evidence="1" key="1">
    <citation type="submission" date="2022-03" db="EMBL/GenBank/DDBJ databases">
        <title>De novo assembled genomes of Belliella spp. (Cyclobacteriaceae) strains.</title>
        <authorList>
            <person name="Szabo A."/>
            <person name="Korponai K."/>
            <person name="Felfoldi T."/>
        </authorList>
    </citation>
    <scope>NUCLEOTIDE SEQUENCE</scope>
    <source>
        <strain evidence="1">DSM 107340</strain>
    </source>
</reference>
<dbReference type="Proteomes" id="UP001165488">
    <property type="component" value="Unassembled WGS sequence"/>
</dbReference>
<dbReference type="EMBL" id="JAKZGS010000012">
    <property type="protein sequence ID" value="MCH7399104.1"/>
    <property type="molecule type" value="Genomic_DNA"/>
</dbReference>
<evidence type="ECO:0000313" key="2">
    <source>
        <dbReference type="Proteomes" id="UP001165488"/>
    </source>
</evidence>
<sequence>MQTLEKLLLAIIFIAILGCDFKPNQNNFWINQSKIDEVLKFEKSLNYNTQIIEQKVFLSSTVFPKVDELDIELPLIVKREGEFIPLYAEYFFTREDSIVQYVSYNWEHDLFGSYQAKQNLWKSESNKLTQYDSAYQKIKEDLIALLSLPMIEDKELEKSINQNGVEVYFREAIWEDEKIKSKLNLFFGDQTFRVRWSYYWK</sequence>
<comment type="caution">
    <text evidence="1">The sequence shown here is derived from an EMBL/GenBank/DDBJ whole genome shotgun (WGS) entry which is preliminary data.</text>
</comment>
<gene>
    <name evidence="1" type="ORF">MM236_13955</name>
</gene>
<keyword evidence="2" id="KW-1185">Reference proteome</keyword>
<organism evidence="1 2">
    <name type="scientific">Belliella calami</name>
    <dbReference type="NCBI Taxonomy" id="2923436"/>
    <lineage>
        <taxon>Bacteria</taxon>
        <taxon>Pseudomonadati</taxon>
        <taxon>Bacteroidota</taxon>
        <taxon>Cytophagia</taxon>
        <taxon>Cytophagales</taxon>
        <taxon>Cyclobacteriaceae</taxon>
        <taxon>Belliella</taxon>
    </lineage>
</organism>
<evidence type="ECO:0008006" key="3">
    <source>
        <dbReference type="Google" id="ProtNLM"/>
    </source>
</evidence>
<dbReference type="PROSITE" id="PS51257">
    <property type="entry name" value="PROKAR_LIPOPROTEIN"/>
    <property type="match status" value="1"/>
</dbReference>
<protein>
    <recommendedName>
        <fullName evidence="3">Lipoprotein</fullName>
    </recommendedName>
</protein>